<gene>
    <name evidence="4" type="ORF">PPNO1_LOCUS9389</name>
</gene>
<keyword evidence="3" id="KW-0067">ATP-binding</keyword>
<proteinExistence type="predicted"/>
<dbReference type="InterPro" id="IPR027417">
    <property type="entry name" value="P-loop_NTPase"/>
</dbReference>
<protein>
    <recommendedName>
        <fullName evidence="6">Helicase C-terminal domain-containing protein</fullName>
    </recommendedName>
</protein>
<dbReference type="EMBL" id="CALLCH030000020">
    <property type="protein sequence ID" value="CAI4219843.1"/>
    <property type="molecule type" value="Genomic_DNA"/>
</dbReference>
<dbReference type="OrthoDB" id="448448at2759"/>
<dbReference type="CDD" id="cd18793">
    <property type="entry name" value="SF2_C_SNF"/>
    <property type="match status" value="1"/>
</dbReference>
<evidence type="ECO:0000313" key="5">
    <source>
        <dbReference type="Proteomes" id="UP000838763"/>
    </source>
</evidence>
<keyword evidence="1" id="KW-0547">Nucleotide-binding</keyword>
<dbReference type="GO" id="GO:0008094">
    <property type="term" value="F:ATP-dependent activity, acting on DNA"/>
    <property type="evidence" value="ECO:0007669"/>
    <property type="project" value="TreeGrafter"/>
</dbReference>
<keyword evidence="2" id="KW-0378">Hydrolase</keyword>
<organism evidence="4 5">
    <name type="scientific">Parascedosporium putredinis</name>
    <dbReference type="NCBI Taxonomy" id="1442378"/>
    <lineage>
        <taxon>Eukaryota</taxon>
        <taxon>Fungi</taxon>
        <taxon>Dikarya</taxon>
        <taxon>Ascomycota</taxon>
        <taxon>Pezizomycotina</taxon>
        <taxon>Sordariomycetes</taxon>
        <taxon>Hypocreomycetidae</taxon>
        <taxon>Microascales</taxon>
        <taxon>Microascaceae</taxon>
        <taxon>Parascedosporium</taxon>
    </lineage>
</organism>
<accession>A0A9P1HC02</accession>
<dbReference type="Proteomes" id="UP000838763">
    <property type="component" value="Unassembled WGS sequence"/>
</dbReference>
<comment type="caution">
    <text evidence="4">The sequence shown here is derived from an EMBL/GenBank/DDBJ whole genome shotgun (WGS) entry which is preliminary data.</text>
</comment>
<dbReference type="InterPro" id="IPR049730">
    <property type="entry name" value="SNF2/RAD54-like_C"/>
</dbReference>
<sequence length="206" mass="23649">MHPPNERVMWTLTASPQKTEVVDEIDLDPNERLLYNFFRDRAAKLAAGLSDEGEMRQRKRSSDGSRGGNIVTLINFLRRICDHGEEMLPDPALQSWKEKNDNVDWDMLTRFDDGSEACEQSSQMTGFPNEPSTEARLKRRLSLVTGNHVHLLEPHWNPMAEAQALNRVHRIGQEREVTVRRYIVKDTIENKLQKVLSGSMTDYDSG</sequence>
<dbReference type="GO" id="GO:0005524">
    <property type="term" value="F:ATP binding"/>
    <property type="evidence" value="ECO:0007669"/>
    <property type="project" value="UniProtKB-KW"/>
</dbReference>
<dbReference type="PANTHER" id="PTHR45626">
    <property type="entry name" value="TRANSCRIPTION TERMINATION FACTOR 2-RELATED"/>
    <property type="match status" value="1"/>
</dbReference>
<evidence type="ECO:0000256" key="2">
    <source>
        <dbReference type="ARBA" id="ARBA00022801"/>
    </source>
</evidence>
<dbReference type="GO" id="GO:0016787">
    <property type="term" value="F:hydrolase activity"/>
    <property type="evidence" value="ECO:0007669"/>
    <property type="project" value="UniProtKB-KW"/>
</dbReference>
<evidence type="ECO:0008006" key="6">
    <source>
        <dbReference type="Google" id="ProtNLM"/>
    </source>
</evidence>
<name>A0A9P1HC02_9PEZI</name>
<dbReference type="GO" id="GO:0005634">
    <property type="term" value="C:nucleus"/>
    <property type="evidence" value="ECO:0007669"/>
    <property type="project" value="TreeGrafter"/>
</dbReference>
<evidence type="ECO:0000313" key="4">
    <source>
        <dbReference type="EMBL" id="CAI4219843.1"/>
    </source>
</evidence>
<evidence type="ECO:0000256" key="1">
    <source>
        <dbReference type="ARBA" id="ARBA00022741"/>
    </source>
</evidence>
<dbReference type="InterPro" id="IPR050628">
    <property type="entry name" value="SNF2_RAD54_helicase_TF"/>
</dbReference>
<dbReference type="Gene3D" id="3.40.50.300">
    <property type="entry name" value="P-loop containing nucleotide triphosphate hydrolases"/>
    <property type="match status" value="1"/>
</dbReference>
<dbReference type="AlphaFoldDB" id="A0A9P1HC02"/>
<dbReference type="SUPFAM" id="SSF52540">
    <property type="entry name" value="P-loop containing nucleoside triphosphate hydrolases"/>
    <property type="match status" value="1"/>
</dbReference>
<keyword evidence="5" id="KW-1185">Reference proteome</keyword>
<evidence type="ECO:0000256" key="3">
    <source>
        <dbReference type="ARBA" id="ARBA00022840"/>
    </source>
</evidence>
<reference evidence="4" key="1">
    <citation type="submission" date="2022-11" db="EMBL/GenBank/DDBJ databases">
        <authorList>
            <person name="Scott C."/>
            <person name="Bruce N."/>
        </authorList>
    </citation>
    <scope>NUCLEOTIDE SEQUENCE</scope>
</reference>
<dbReference type="GO" id="GO:0006281">
    <property type="term" value="P:DNA repair"/>
    <property type="evidence" value="ECO:0007669"/>
    <property type="project" value="TreeGrafter"/>
</dbReference>